<keyword evidence="3" id="KW-1185">Reference proteome</keyword>
<evidence type="ECO:0000313" key="2">
    <source>
        <dbReference type="EMBL" id="PIB76815.1"/>
    </source>
</evidence>
<comment type="caution">
    <text evidence="2">The sequence shown here is derived from an EMBL/GenBank/DDBJ whole genome shotgun (WGS) entry which is preliminary data.</text>
</comment>
<evidence type="ECO:0000313" key="3">
    <source>
        <dbReference type="Proteomes" id="UP000230551"/>
    </source>
</evidence>
<organism evidence="2 3">
    <name type="scientific">Mycolicibacterium brumae</name>
    <dbReference type="NCBI Taxonomy" id="85968"/>
    <lineage>
        <taxon>Bacteria</taxon>
        <taxon>Bacillati</taxon>
        <taxon>Actinomycetota</taxon>
        <taxon>Actinomycetes</taxon>
        <taxon>Mycobacteriales</taxon>
        <taxon>Mycobacteriaceae</taxon>
        <taxon>Mycolicibacterium</taxon>
    </lineage>
</organism>
<feature type="signal peptide" evidence="1">
    <location>
        <begin position="1"/>
        <end position="32"/>
    </location>
</feature>
<sequence length="141" mass="14472">MTASPAIGRRCGLAVAVGVALATVAPIGVASALPGDENDRRLPRLQGAYTYSVANGGDDLKTNGRYSTPCGGCAATGEDGQTLQWTGAGWSHNYPDECGTVQVMLIPKSIKNGVATRLSSTTWGGCLEGSVVQGSLVWTDN</sequence>
<name>A0A2G5PEQ4_9MYCO</name>
<evidence type="ECO:0000256" key="1">
    <source>
        <dbReference type="SAM" id="SignalP"/>
    </source>
</evidence>
<reference evidence="2 3" key="1">
    <citation type="journal article" date="2017" name="Infect. Genet. Evol.">
        <title>The new phylogeny of the genus Mycobacterium: The old and the news.</title>
        <authorList>
            <person name="Tortoli E."/>
            <person name="Fedrizzi T."/>
            <person name="Meehan C.J."/>
            <person name="Trovato A."/>
            <person name="Grottola A."/>
            <person name="Giacobazzi E."/>
            <person name="Serpini G.F."/>
            <person name="Tagliazucchi S."/>
            <person name="Fabio A."/>
            <person name="Bettua C."/>
            <person name="Bertorelli R."/>
            <person name="Frascaro F."/>
            <person name="De Sanctis V."/>
            <person name="Pecorari M."/>
            <person name="Jousson O."/>
            <person name="Segata N."/>
            <person name="Cirillo D.M."/>
        </authorList>
    </citation>
    <scope>NUCLEOTIDE SEQUENCE [LARGE SCALE GENOMIC DNA]</scope>
    <source>
        <strain evidence="2 3">CIP1034565</strain>
    </source>
</reference>
<accession>A0A2G5PEQ4</accession>
<dbReference type="AlphaFoldDB" id="A0A2G5PEQ4"/>
<feature type="chain" id="PRO_5013741047" evidence="1">
    <location>
        <begin position="33"/>
        <end position="141"/>
    </location>
</feature>
<keyword evidence="1" id="KW-0732">Signal</keyword>
<dbReference type="EMBL" id="PDCN02000003">
    <property type="protein sequence ID" value="PIB76815.1"/>
    <property type="molecule type" value="Genomic_DNA"/>
</dbReference>
<dbReference type="STRING" id="85968.GCA_900073015_02377"/>
<dbReference type="RefSeq" id="WP_090589215.1">
    <property type="nucleotide sequence ID" value="NZ_CP104302.1"/>
</dbReference>
<proteinExistence type="predicted"/>
<gene>
    <name evidence="2" type="ORF">CQY22_003985</name>
</gene>
<dbReference type="Proteomes" id="UP000230551">
    <property type="component" value="Unassembled WGS sequence"/>
</dbReference>
<protein>
    <submittedName>
        <fullName evidence="2">Uncharacterized protein</fullName>
    </submittedName>
</protein>